<dbReference type="AlphaFoldDB" id="A0A974S4Q5"/>
<feature type="chain" id="PRO_5036801686" description="Lipoprotein" evidence="2">
    <location>
        <begin position="23"/>
        <end position="92"/>
    </location>
</feature>
<accession>A0A974S4Q5</accession>
<feature type="signal peptide" evidence="2">
    <location>
        <begin position="1"/>
        <end position="22"/>
    </location>
</feature>
<evidence type="ECO:0000256" key="2">
    <source>
        <dbReference type="SAM" id="SignalP"/>
    </source>
</evidence>
<evidence type="ECO:0008006" key="5">
    <source>
        <dbReference type="Google" id="ProtNLM"/>
    </source>
</evidence>
<keyword evidence="2" id="KW-0732">Signal</keyword>
<gene>
    <name evidence="3" type="ORF">H5J25_03565</name>
</gene>
<evidence type="ECO:0000256" key="1">
    <source>
        <dbReference type="SAM" id="MobiDB-lite"/>
    </source>
</evidence>
<reference evidence="4" key="1">
    <citation type="submission" date="2020-09" db="EMBL/GenBank/DDBJ databases">
        <title>Sphingomonas sp., a new species isolated from pork steak.</title>
        <authorList>
            <person name="Heidler von Heilborn D."/>
        </authorList>
    </citation>
    <scope>NUCLEOTIDE SEQUENCE [LARGE SCALE GENOMIC DNA]</scope>
</reference>
<feature type="compositionally biased region" description="Basic and acidic residues" evidence="1">
    <location>
        <begin position="45"/>
        <end position="76"/>
    </location>
</feature>
<evidence type="ECO:0000313" key="3">
    <source>
        <dbReference type="EMBL" id="QQV77847.1"/>
    </source>
</evidence>
<protein>
    <recommendedName>
        <fullName evidence="5">Lipoprotein</fullName>
    </recommendedName>
</protein>
<proteinExistence type="predicted"/>
<keyword evidence="4" id="KW-1185">Reference proteome</keyword>
<dbReference type="PROSITE" id="PS51257">
    <property type="entry name" value="PROKAR_LIPOPROTEIN"/>
    <property type="match status" value="1"/>
</dbReference>
<evidence type="ECO:0000313" key="4">
    <source>
        <dbReference type="Proteomes" id="UP000595894"/>
    </source>
</evidence>
<dbReference type="KEGG" id="sari:H5J25_03565"/>
<dbReference type="RefSeq" id="WP_202094782.1">
    <property type="nucleotide sequence ID" value="NZ_CP061035.1"/>
</dbReference>
<organism evidence="3 4">
    <name type="scientific">Sphingomonas aliaeris</name>
    <dbReference type="NCBI Taxonomy" id="2759526"/>
    <lineage>
        <taxon>Bacteria</taxon>
        <taxon>Pseudomonadati</taxon>
        <taxon>Pseudomonadota</taxon>
        <taxon>Alphaproteobacteria</taxon>
        <taxon>Sphingomonadales</taxon>
        <taxon>Sphingomonadaceae</taxon>
        <taxon>Sphingomonas</taxon>
    </lineage>
</organism>
<feature type="region of interest" description="Disordered" evidence="1">
    <location>
        <begin position="42"/>
        <end position="92"/>
    </location>
</feature>
<sequence>MRKIILVAMLPLLSGGCVRTVASVVTAPVRVVGKGVDWATTSQSEADRNYGKKMRKAEEREGKERREWEKKCRKNPDGCGPYDGFRASDERL</sequence>
<name>A0A974S4Q5_9SPHN</name>
<dbReference type="Proteomes" id="UP000595894">
    <property type="component" value="Chromosome"/>
</dbReference>
<dbReference type="EMBL" id="CP061035">
    <property type="protein sequence ID" value="QQV77847.1"/>
    <property type="molecule type" value="Genomic_DNA"/>
</dbReference>